<feature type="repeat" description="PPR" evidence="2">
    <location>
        <begin position="111"/>
        <end position="145"/>
    </location>
</feature>
<dbReference type="Pfam" id="PF17177">
    <property type="entry name" value="PPR_long"/>
    <property type="match status" value="1"/>
</dbReference>
<proteinExistence type="predicted"/>
<dbReference type="PROSITE" id="PS51375">
    <property type="entry name" value="PPR"/>
    <property type="match status" value="6"/>
</dbReference>
<evidence type="ECO:0000259" key="3">
    <source>
        <dbReference type="Pfam" id="PF17177"/>
    </source>
</evidence>
<dbReference type="PANTHER" id="PTHR47935:SF1">
    <property type="entry name" value="PENTATRICOPEPTIDE REPEAT-CONTAINING PROTEIN MRL1, CHLOROPLASTIC"/>
    <property type="match status" value="1"/>
</dbReference>
<accession>A0AAW1HN17</accession>
<dbReference type="Proteomes" id="UP001443914">
    <property type="component" value="Unassembled WGS sequence"/>
</dbReference>
<feature type="domain" description="PROP1-like PPR" evidence="3">
    <location>
        <begin position="162"/>
        <end position="311"/>
    </location>
</feature>
<dbReference type="InterPro" id="IPR053303">
    <property type="entry name" value="Chloroplast_PPR"/>
</dbReference>
<feature type="repeat" description="PPR" evidence="2">
    <location>
        <begin position="160"/>
        <end position="194"/>
    </location>
</feature>
<dbReference type="SUPFAM" id="SSF81901">
    <property type="entry name" value="HCP-like"/>
    <property type="match status" value="1"/>
</dbReference>
<dbReference type="InterPro" id="IPR011990">
    <property type="entry name" value="TPR-like_helical_dom_sf"/>
</dbReference>
<dbReference type="PANTHER" id="PTHR47935">
    <property type="entry name" value="PENTATRICOPEPTIDE REPEAT-CONTAINING PROTEIN MRL1, CHLOROPLASTIC"/>
    <property type="match status" value="1"/>
</dbReference>
<dbReference type="NCBIfam" id="TIGR00756">
    <property type="entry name" value="PPR"/>
    <property type="match status" value="5"/>
</dbReference>
<dbReference type="Pfam" id="PF13041">
    <property type="entry name" value="PPR_2"/>
    <property type="match status" value="1"/>
</dbReference>
<evidence type="ECO:0000256" key="2">
    <source>
        <dbReference type="PROSITE-ProRule" id="PRU00708"/>
    </source>
</evidence>
<evidence type="ECO:0000313" key="4">
    <source>
        <dbReference type="EMBL" id="KAK9677767.1"/>
    </source>
</evidence>
<feature type="repeat" description="PPR" evidence="2">
    <location>
        <begin position="265"/>
        <end position="299"/>
    </location>
</feature>
<dbReference type="InterPro" id="IPR002885">
    <property type="entry name" value="PPR_rpt"/>
</dbReference>
<comment type="caution">
    <text evidence="4">The sequence shown here is derived from an EMBL/GenBank/DDBJ whole genome shotgun (WGS) entry which is preliminary data.</text>
</comment>
<keyword evidence="1" id="KW-0677">Repeat</keyword>
<dbReference type="Gene3D" id="1.25.40.10">
    <property type="entry name" value="Tetratricopeptide repeat domain"/>
    <property type="match status" value="3"/>
</dbReference>
<dbReference type="InterPro" id="IPR033443">
    <property type="entry name" value="PROP1-like_PPR_dom"/>
</dbReference>
<dbReference type="AlphaFoldDB" id="A0AAW1HN17"/>
<dbReference type="EMBL" id="JBDFQZ010000011">
    <property type="protein sequence ID" value="KAK9677767.1"/>
    <property type="molecule type" value="Genomic_DNA"/>
</dbReference>
<keyword evidence="5" id="KW-1185">Reference proteome</keyword>
<feature type="repeat" description="PPR" evidence="2">
    <location>
        <begin position="195"/>
        <end position="229"/>
    </location>
</feature>
<organism evidence="4 5">
    <name type="scientific">Saponaria officinalis</name>
    <name type="common">Common soapwort</name>
    <name type="synonym">Lychnis saponaria</name>
    <dbReference type="NCBI Taxonomy" id="3572"/>
    <lineage>
        <taxon>Eukaryota</taxon>
        <taxon>Viridiplantae</taxon>
        <taxon>Streptophyta</taxon>
        <taxon>Embryophyta</taxon>
        <taxon>Tracheophyta</taxon>
        <taxon>Spermatophyta</taxon>
        <taxon>Magnoliopsida</taxon>
        <taxon>eudicotyledons</taxon>
        <taxon>Gunneridae</taxon>
        <taxon>Pentapetalae</taxon>
        <taxon>Caryophyllales</taxon>
        <taxon>Caryophyllaceae</taxon>
        <taxon>Caryophylleae</taxon>
        <taxon>Saponaria</taxon>
    </lineage>
</organism>
<feature type="repeat" description="PPR" evidence="2">
    <location>
        <begin position="230"/>
        <end position="264"/>
    </location>
</feature>
<protein>
    <recommendedName>
        <fullName evidence="3">PROP1-like PPR domain-containing protein</fullName>
    </recommendedName>
</protein>
<evidence type="ECO:0000256" key="1">
    <source>
        <dbReference type="ARBA" id="ARBA00022737"/>
    </source>
</evidence>
<gene>
    <name evidence="4" type="ORF">RND81_11G165200</name>
</gene>
<name>A0AAW1HN17_SAPOF</name>
<reference evidence="4" key="1">
    <citation type="submission" date="2024-03" db="EMBL/GenBank/DDBJ databases">
        <title>WGS assembly of Saponaria officinalis var. Norfolk2.</title>
        <authorList>
            <person name="Jenkins J."/>
            <person name="Shu S."/>
            <person name="Grimwood J."/>
            <person name="Barry K."/>
            <person name="Goodstein D."/>
            <person name="Schmutz J."/>
            <person name="Leebens-Mack J."/>
            <person name="Osbourn A."/>
        </authorList>
    </citation>
    <scope>NUCLEOTIDE SEQUENCE [LARGE SCALE GENOMIC DNA]</scope>
    <source>
        <strain evidence="4">JIC</strain>
    </source>
</reference>
<sequence length="607" mass="66610">MDSKEILDMSKIYHAKFFNLCRGQKAVKEAFSFAKLIPNPTLSTFNMLMSVCSAAQDSEGAFNVMRLVREAGLKADYKLYTTLISTCAKSGKVDKMFEVFHEMVNSGEEPNVHTYGALIDGCARAGQVAKAFGAYGILRSKADRVKGVYKMIDQYDIKGTPELYTIAVSSCSQAGDWEFACNVYADMKKKDVIPDEMFFSALIHVAGRAGKLDAAFEILQDAKTQGMNPGIVSYSSLMGACSNTKNWERALELFEQIKAMNLKPAVSTVNALITALSDAGQMQKALDVLSEMKELGLCPNDVTYSILIAASERNDDIETGLTLFYQAKADGVPFSQIMCKCLIKMCFRRFEKASTIGEPVLSFKSGRPQIDSKWSSLALTIYRDIIGAGLVPSEEMLSHTLGCLQLPQDVSLKQRLMESLEISGETSRNANFLPLVDGFAEYDLRAFSLFEEAALLGIVPCASFKDSPIVIDTRSLNAHIAKVYILTVLRGLKHRLAAGAKLPTINILLSVETTKFSSSDGEKIINVSGRVSQTVGALLRRLRLPYQGNESHGKIRITGLSVKRWFQPKLNASLGGKQSELGLFQLGLTQGILNQRRSIRTGSLSLD</sequence>
<feature type="repeat" description="PPR" evidence="2">
    <location>
        <begin position="76"/>
        <end position="110"/>
    </location>
</feature>
<evidence type="ECO:0000313" key="5">
    <source>
        <dbReference type="Proteomes" id="UP001443914"/>
    </source>
</evidence>